<protein>
    <submittedName>
        <fullName evidence="1">Uncharacterized protein</fullName>
    </submittedName>
</protein>
<dbReference type="AlphaFoldDB" id="A0AAE3AJW5"/>
<sequence length="87" mass="9931">MKAMYGVVLLCTEGMAICEDDWEDLWCAEMPEEFVTEGDGIEIDGLTPLEDLPIEQQTRIKNELDALPEEYLDVLRNYGGKEKFNLS</sequence>
<organism evidence="1 2">
    <name type="scientific">Hominenteromicrobium mulieris</name>
    <dbReference type="NCBI Taxonomy" id="2885357"/>
    <lineage>
        <taxon>Bacteria</taxon>
        <taxon>Bacillati</taxon>
        <taxon>Bacillota</taxon>
        <taxon>Clostridia</taxon>
        <taxon>Eubacteriales</taxon>
        <taxon>Oscillospiraceae</taxon>
        <taxon>Hominenteromicrobium</taxon>
    </lineage>
</organism>
<name>A0AAE3AJW5_9FIRM</name>
<dbReference type="EMBL" id="JAJEQC010000018">
    <property type="protein sequence ID" value="MCC2137872.1"/>
    <property type="molecule type" value="Genomic_DNA"/>
</dbReference>
<evidence type="ECO:0000313" key="2">
    <source>
        <dbReference type="Proteomes" id="UP001199424"/>
    </source>
</evidence>
<evidence type="ECO:0000313" key="1">
    <source>
        <dbReference type="EMBL" id="MCC2137872.1"/>
    </source>
</evidence>
<accession>A0AAE3AJW5</accession>
<reference evidence="1" key="1">
    <citation type="submission" date="2021-10" db="EMBL/GenBank/DDBJ databases">
        <title>Anaerobic single-cell dispensing facilitates the cultivation of human gut bacteria.</title>
        <authorList>
            <person name="Afrizal A."/>
        </authorList>
    </citation>
    <scope>NUCLEOTIDE SEQUENCE</scope>
    <source>
        <strain evidence="1">CLA-AA-H250</strain>
    </source>
</reference>
<keyword evidence="2" id="KW-1185">Reference proteome</keyword>
<dbReference type="Proteomes" id="UP001199424">
    <property type="component" value="Unassembled WGS sequence"/>
</dbReference>
<comment type="caution">
    <text evidence="1">The sequence shown here is derived from an EMBL/GenBank/DDBJ whole genome shotgun (WGS) entry which is preliminary data.</text>
</comment>
<proteinExistence type="predicted"/>
<dbReference type="RefSeq" id="WP_308450011.1">
    <property type="nucleotide sequence ID" value="NZ_JAJEQC010000018.1"/>
</dbReference>
<gene>
    <name evidence="1" type="ORF">LKD31_12785</name>
</gene>